<feature type="transmembrane region" description="Helical" evidence="6">
    <location>
        <begin position="80"/>
        <end position="102"/>
    </location>
</feature>
<reference evidence="7 8" key="1">
    <citation type="journal article" date="2019" name="Genome Biol. Evol.">
        <title>Insights into the evolution of the New World diploid cottons (Gossypium, subgenus Houzingenia) based on genome sequencing.</title>
        <authorList>
            <person name="Grover C.E."/>
            <person name="Arick M.A. 2nd"/>
            <person name="Thrash A."/>
            <person name="Conover J.L."/>
            <person name="Sanders W.S."/>
            <person name="Peterson D.G."/>
            <person name="Frelichowski J.E."/>
            <person name="Scheffler J.A."/>
            <person name="Scheffler B.E."/>
            <person name="Wendel J.F."/>
        </authorList>
    </citation>
    <scope>NUCLEOTIDE SEQUENCE [LARGE SCALE GENOMIC DNA]</scope>
    <source>
        <strain evidence="7">6</strain>
        <tissue evidence="7">Leaf</tissue>
    </source>
</reference>
<gene>
    <name evidence="7" type="ORF">Goarm_003785</name>
</gene>
<evidence type="ECO:0000256" key="2">
    <source>
        <dbReference type="ARBA" id="ARBA00007524"/>
    </source>
</evidence>
<dbReference type="Gene3D" id="1.20.1260.100">
    <property type="entry name" value="TspO/MBR protein"/>
    <property type="match status" value="1"/>
</dbReference>
<dbReference type="PANTHER" id="PTHR10057:SF6">
    <property type="entry name" value="TRANSLOCATOR PROTEIN HOMOLOG"/>
    <property type="match status" value="1"/>
</dbReference>
<feature type="transmembrane region" description="Helical" evidence="6">
    <location>
        <begin position="39"/>
        <end position="59"/>
    </location>
</feature>
<evidence type="ECO:0000256" key="5">
    <source>
        <dbReference type="ARBA" id="ARBA00023136"/>
    </source>
</evidence>
<evidence type="ECO:0000313" key="7">
    <source>
        <dbReference type="EMBL" id="MBA0841286.1"/>
    </source>
</evidence>
<sequence length="313" mass="35988">MASEILQIKPQVEYDMYQTSGATRVRFTSEDKKAQTMKALRSLTIAIAIPLSLTLFIIFKFGSPKRYRTIMAKPIWFPPLWLINLASIGSSFSMSLAAWFVWVNRGFHMNSDALPLYISQISLSIVWHPLQLINDSVWFESPILESLNKTSSINEEIGALRLEILQTAKVTKLDKALWSYANEPLALSVLARNLSTTFKFPKLSYNKTFKPSWLEPRKFLRFHIISSPPRKLSQLYEMVHHFTKRDHMDIDQAKFATSKTPVTNSTRYLSLPHCYQSLKGLTPCSNEIGILGNPPRLPPNPRHDELPFHCWYN</sequence>
<evidence type="ECO:0000256" key="6">
    <source>
        <dbReference type="SAM" id="Phobius"/>
    </source>
</evidence>
<evidence type="ECO:0000256" key="1">
    <source>
        <dbReference type="ARBA" id="ARBA00004141"/>
    </source>
</evidence>
<dbReference type="AlphaFoldDB" id="A0A7J9K4J8"/>
<dbReference type="EMBL" id="JABFAE010000011">
    <property type="protein sequence ID" value="MBA0841286.1"/>
    <property type="molecule type" value="Genomic_DNA"/>
</dbReference>
<dbReference type="Proteomes" id="UP000593575">
    <property type="component" value="Unassembled WGS sequence"/>
</dbReference>
<name>A0A7J9K4J8_9ROSI</name>
<dbReference type="PANTHER" id="PTHR10057">
    <property type="entry name" value="PERIPHERAL-TYPE BENZODIAZEPINE RECEPTOR"/>
    <property type="match status" value="1"/>
</dbReference>
<keyword evidence="4 6" id="KW-1133">Transmembrane helix</keyword>
<dbReference type="Pfam" id="PF03073">
    <property type="entry name" value="TspO_MBR"/>
    <property type="match status" value="1"/>
</dbReference>
<evidence type="ECO:0000256" key="3">
    <source>
        <dbReference type="ARBA" id="ARBA00022692"/>
    </source>
</evidence>
<feature type="non-terminal residue" evidence="7">
    <location>
        <position position="313"/>
    </location>
</feature>
<organism evidence="7 8">
    <name type="scientific">Gossypium armourianum</name>
    <dbReference type="NCBI Taxonomy" id="34283"/>
    <lineage>
        <taxon>Eukaryota</taxon>
        <taxon>Viridiplantae</taxon>
        <taxon>Streptophyta</taxon>
        <taxon>Embryophyta</taxon>
        <taxon>Tracheophyta</taxon>
        <taxon>Spermatophyta</taxon>
        <taxon>Magnoliopsida</taxon>
        <taxon>eudicotyledons</taxon>
        <taxon>Gunneridae</taxon>
        <taxon>Pentapetalae</taxon>
        <taxon>rosids</taxon>
        <taxon>malvids</taxon>
        <taxon>Malvales</taxon>
        <taxon>Malvaceae</taxon>
        <taxon>Malvoideae</taxon>
        <taxon>Gossypium</taxon>
    </lineage>
</organism>
<comment type="caution">
    <text evidence="7">The sequence shown here is derived from an EMBL/GenBank/DDBJ whole genome shotgun (WGS) entry which is preliminary data.</text>
</comment>
<comment type="similarity">
    <text evidence="2">Belongs to the TspO/BZRP family.</text>
</comment>
<keyword evidence="3 6" id="KW-0812">Transmembrane</keyword>
<comment type="subcellular location">
    <subcellularLocation>
        <location evidence="1">Membrane</location>
        <topology evidence="1">Multi-pass membrane protein</topology>
    </subcellularLocation>
</comment>
<proteinExistence type="inferred from homology"/>
<dbReference type="CDD" id="cd15904">
    <property type="entry name" value="TSPO_MBR"/>
    <property type="match status" value="1"/>
</dbReference>
<protein>
    <submittedName>
        <fullName evidence="7">Uncharacterized protein</fullName>
    </submittedName>
</protein>
<keyword evidence="8" id="KW-1185">Reference proteome</keyword>
<evidence type="ECO:0000313" key="8">
    <source>
        <dbReference type="Proteomes" id="UP000593575"/>
    </source>
</evidence>
<dbReference type="InterPro" id="IPR038330">
    <property type="entry name" value="TspO/MBR-related_sf"/>
</dbReference>
<keyword evidence="5 6" id="KW-0472">Membrane</keyword>
<accession>A0A7J9K4J8</accession>
<evidence type="ECO:0000256" key="4">
    <source>
        <dbReference type="ARBA" id="ARBA00022989"/>
    </source>
</evidence>
<dbReference type="InterPro" id="IPR004307">
    <property type="entry name" value="TspO_MBR"/>
</dbReference>
<dbReference type="GO" id="GO:0016020">
    <property type="term" value="C:membrane"/>
    <property type="evidence" value="ECO:0007669"/>
    <property type="project" value="UniProtKB-SubCell"/>
</dbReference>